<dbReference type="PANTHER" id="PTHR11803:SF39">
    <property type="entry name" value="2-IMINOBUTANOATE_2-IMINOPROPANOATE DEAMINASE"/>
    <property type="match status" value="1"/>
</dbReference>
<dbReference type="SUPFAM" id="SSF55298">
    <property type="entry name" value="YjgF-like"/>
    <property type="match status" value="2"/>
</dbReference>
<dbReference type="InterPro" id="IPR006175">
    <property type="entry name" value="YjgF/YER057c/UK114"/>
</dbReference>
<sequence>MNPRADRRGFLSNLFNGVLGGSLILSASGVAVKAAPSSGDDRQDPIPGSATGTWVKADAAADMVFLSGAAALDLYHHHPHQPRDEILPDDITAQTHMTLRNLDEVLRIAGLSWNHVLHALIYVRAMADYPAILTVLRRYFGDWHPALSAIEIRRLSAPNSLLEIELMAIAPPSHPAAKADPKRNGKMNDIDVIHTRPALADSMIFAPGIRIDAGTDMIFLSGITAAPLNQDEPLSPLPDDFDAQVRMATQNIDQILTGIGADKSRIIRIVSFYTEDFSGREMGRYLEGWRPCSSAIGVNALPMKGRKSCSI</sequence>
<dbReference type="EMBL" id="BKCN01000007">
    <property type="protein sequence ID" value="GER04079.1"/>
    <property type="molecule type" value="Genomic_DNA"/>
</dbReference>
<dbReference type="InterPro" id="IPR035959">
    <property type="entry name" value="RutC-like_sf"/>
</dbReference>
<dbReference type="CDD" id="cd00448">
    <property type="entry name" value="YjgF_YER057c_UK114_family"/>
    <property type="match status" value="2"/>
</dbReference>
<protein>
    <recommendedName>
        <fullName evidence="3">Enamine deaminase RidA</fullName>
    </recommendedName>
</protein>
<dbReference type="Pfam" id="PF01042">
    <property type="entry name" value="Ribonuc_L-PSP"/>
    <property type="match status" value="1"/>
</dbReference>
<dbReference type="Gene3D" id="3.30.1330.40">
    <property type="entry name" value="RutC-like"/>
    <property type="match status" value="2"/>
</dbReference>
<accession>A0A5A7NAL7</accession>
<dbReference type="PANTHER" id="PTHR11803">
    <property type="entry name" value="2-IMINOBUTANOATE/2-IMINOPROPANOATE DEAMINASE RIDA"/>
    <property type="match status" value="1"/>
</dbReference>
<name>A0A5A7NAL7_9PROT</name>
<proteinExistence type="predicted"/>
<dbReference type="RefSeq" id="WP_150007046.1">
    <property type="nucleotide sequence ID" value="NZ_BKCN01000007.1"/>
</dbReference>
<evidence type="ECO:0000313" key="1">
    <source>
        <dbReference type="EMBL" id="GER04079.1"/>
    </source>
</evidence>
<dbReference type="Proteomes" id="UP000324996">
    <property type="component" value="Unassembled WGS sequence"/>
</dbReference>
<evidence type="ECO:0008006" key="3">
    <source>
        <dbReference type="Google" id="ProtNLM"/>
    </source>
</evidence>
<dbReference type="AlphaFoldDB" id="A0A5A7NAL7"/>
<dbReference type="GO" id="GO:0005829">
    <property type="term" value="C:cytosol"/>
    <property type="evidence" value="ECO:0007669"/>
    <property type="project" value="TreeGrafter"/>
</dbReference>
<gene>
    <name evidence="1" type="ORF">JCM17846_17610</name>
</gene>
<organism evidence="1 2">
    <name type="scientific">Iodidimonas nitroreducens</name>
    <dbReference type="NCBI Taxonomy" id="1236968"/>
    <lineage>
        <taxon>Bacteria</taxon>
        <taxon>Pseudomonadati</taxon>
        <taxon>Pseudomonadota</taxon>
        <taxon>Alphaproteobacteria</taxon>
        <taxon>Iodidimonadales</taxon>
        <taxon>Iodidimonadaceae</taxon>
        <taxon>Iodidimonas</taxon>
    </lineage>
</organism>
<reference evidence="1 2" key="1">
    <citation type="submission" date="2019-09" db="EMBL/GenBank/DDBJ databases">
        <title>NBRP : Genome information of microbial organism related human and environment.</title>
        <authorList>
            <person name="Hattori M."/>
            <person name="Oshima K."/>
            <person name="Inaba H."/>
            <person name="Suda W."/>
            <person name="Sakamoto M."/>
            <person name="Iino T."/>
            <person name="Kitahara M."/>
            <person name="Oshida Y."/>
            <person name="Iida T."/>
            <person name="Kudo T."/>
            <person name="Itoh T."/>
            <person name="Ohkuma M."/>
        </authorList>
    </citation>
    <scope>NUCLEOTIDE SEQUENCE [LARGE SCALE GENOMIC DNA]</scope>
    <source>
        <strain evidence="1 2">Q-1</strain>
    </source>
</reference>
<evidence type="ECO:0000313" key="2">
    <source>
        <dbReference type="Proteomes" id="UP000324996"/>
    </source>
</evidence>
<comment type="caution">
    <text evidence="1">The sequence shown here is derived from an EMBL/GenBank/DDBJ whole genome shotgun (WGS) entry which is preliminary data.</text>
</comment>
<dbReference type="GO" id="GO:0019239">
    <property type="term" value="F:deaminase activity"/>
    <property type="evidence" value="ECO:0007669"/>
    <property type="project" value="TreeGrafter"/>
</dbReference>
<keyword evidence="2" id="KW-1185">Reference proteome</keyword>